<gene>
    <name evidence="1" type="ORF">MEG1DRAFT_01484</name>
</gene>
<accession>A0A081RYP0</accession>
<sequence>MNFGEKWRHLSPNIKRSLMTDAKGLPLSLVVAAANTHDIKLVADTLDAEWLRGYLQSRHYEPYIQSRKEESDACQNTDFKAQRWVVERTHSWMNRFRRILIRWEKKVENYEAMLHFVCGIIVWNKTLLG</sequence>
<protein>
    <submittedName>
        <fullName evidence="1">Transposase DDE</fullName>
    </submittedName>
</protein>
<dbReference type="AlphaFoldDB" id="A0A081RYP0"/>
<reference evidence="1 2" key="1">
    <citation type="submission" date="2014-03" db="EMBL/GenBank/DDBJ databases">
        <title>Draft Genome of Photorhabdus temperata Meg1.</title>
        <authorList>
            <person name="Hurst S.G.IV."/>
            <person name="Morris K."/>
            <person name="Thomas K."/>
            <person name="Tisa L.S."/>
        </authorList>
    </citation>
    <scope>NUCLEOTIDE SEQUENCE [LARGE SCALE GENOMIC DNA]</scope>
    <source>
        <strain evidence="1 2">Meg1</strain>
    </source>
</reference>
<evidence type="ECO:0000313" key="2">
    <source>
        <dbReference type="Proteomes" id="UP000028002"/>
    </source>
</evidence>
<proteinExistence type="predicted"/>
<dbReference type="Proteomes" id="UP000028002">
    <property type="component" value="Unassembled WGS sequence"/>
</dbReference>
<dbReference type="PANTHER" id="PTHR30007:SF0">
    <property type="entry name" value="TRANSPOSASE"/>
    <property type="match status" value="1"/>
</dbReference>
<organism evidence="1 2">
    <name type="scientific">Photorhabdus temperata subsp. temperata Meg1</name>
    <dbReference type="NCBI Taxonomy" id="1393735"/>
    <lineage>
        <taxon>Bacteria</taxon>
        <taxon>Pseudomonadati</taxon>
        <taxon>Pseudomonadota</taxon>
        <taxon>Gammaproteobacteria</taxon>
        <taxon>Enterobacterales</taxon>
        <taxon>Morganellaceae</taxon>
        <taxon>Photorhabdus</taxon>
    </lineage>
</organism>
<evidence type="ECO:0000313" key="1">
    <source>
        <dbReference type="EMBL" id="KER03793.1"/>
    </source>
</evidence>
<comment type="caution">
    <text evidence="1">The sequence shown here is derived from an EMBL/GenBank/DDBJ whole genome shotgun (WGS) entry which is preliminary data.</text>
</comment>
<dbReference type="PANTHER" id="PTHR30007">
    <property type="entry name" value="PHP DOMAIN PROTEIN"/>
    <property type="match status" value="1"/>
</dbReference>
<dbReference type="EMBL" id="JGVH01000022">
    <property type="protein sequence ID" value="KER03793.1"/>
    <property type="molecule type" value="Genomic_DNA"/>
</dbReference>
<name>A0A081RYP0_PHOTE</name>